<keyword evidence="2" id="KW-1185">Reference proteome</keyword>
<gene>
    <name evidence="1" type="ORF">LEP1GSC062_0705</name>
</gene>
<comment type="caution">
    <text evidence="1">The sequence shown here is derived from an EMBL/GenBank/DDBJ whole genome shotgun (WGS) entry which is preliminary data.</text>
</comment>
<protein>
    <submittedName>
        <fullName evidence="1">Uncharacterized protein</fullName>
    </submittedName>
</protein>
<reference evidence="1" key="1">
    <citation type="submission" date="2013-05" db="EMBL/GenBank/DDBJ databases">
        <authorList>
            <person name="Harkins D.M."/>
            <person name="Durkin A.S."/>
            <person name="Brinkac L.M."/>
            <person name="Haft D.H."/>
            <person name="Selengut J.D."/>
            <person name="Sanka R."/>
            <person name="DePew J."/>
            <person name="Purushe J."/>
            <person name="Hartskeerl R.A."/>
            <person name="Ahmed A."/>
            <person name="van der Linden H."/>
            <person name="Goris M.G.A."/>
            <person name="Vinetz J.M."/>
            <person name="Sutton G.G."/>
            <person name="Nierman W.C."/>
            <person name="Fouts D.E."/>
        </authorList>
    </citation>
    <scope>NUCLEOTIDE SEQUENCE [LARGE SCALE GENOMIC DNA]</scope>
    <source>
        <strain evidence="1">L 60</strain>
    </source>
</reference>
<organism evidence="1 2">
    <name type="scientific">Leptospira alexanderi serovar Manhao 3 str. L 60</name>
    <dbReference type="NCBI Taxonomy" id="1049759"/>
    <lineage>
        <taxon>Bacteria</taxon>
        <taxon>Pseudomonadati</taxon>
        <taxon>Spirochaetota</taxon>
        <taxon>Spirochaetia</taxon>
        <taxon>Leptospirales</taxon>
        <taxon>Leptospiraceae</taxon>
        <taxon>Leptospira</taxon>
    </lineage>
</organism>
<dbReference type="EMBL" id="AHMT02000015">
    <property type="protein sequence ID" value="EQA63922.1"/>
    <property type="molecule type" value="Genomic_DNA"/>
</dbReference>
<accession>V6I315</accession>
<evidence type="ECO:0000313" key="2">
    <source>
        <dbReference type="Proteomes" id="UP000018747"/>
    </source>
</evidence>
<proteinExistence type="predicted"/>
<evidence type="ECO:0000313" key="1">
    <source>
        <dbReference type="EMBL" id="EQA63922.1"/>
    </source>
</evidence>
<dbReference type="Proteomes" id="UP000018747">
    <property type="component" value="Unassembled WGS sequence"/>
</dbReference>
<sequence>MNLCIFFLFLFARSVILLKPFSNQKIRNFRLVRLDFEQPENRDSYKNLDK</sequence>
<dbReference type="AlphaFoldDB" id="V6I315"/>
<name>V6I315_9LEPT</name>